<organism evidence="1 2">
    <name type="scientific">Flemingia macrophylla</name>
    <dbReference type="NCBI Taxonomy" id="520843"/>
    <lineage>
        <taxon>Eukaryota</taxon>
        <taxon>Viridiplantae</taxon>
        <taxon>Streptophyta</taxon>
        <taxon>Embryophyta</taxon>
        <taxon>Tracheophyta</taxon>
        <taxon>Spermatophyta</taxon>
        <taxon>Magnoliopsida</taxon>
        <taxon>eudicotyledons</taxon>
        <taxon>Gunneridae</taxon>
        <taxon>Pentapetalae</taxon>
        <taxon>rosids</taxon>
        <taxon>fabids</taxon>
        <taxon>Fabales</taxon>
        <taxon>Fabaceae</taxon>
        <taxon>Papilionoideae</taxon>
        <taxon>50 kb inversion clade</taxon>
        <taxon>NPAAA clade</taxon>
        <taxon>indigoferoid/millettioid clade</taxon>
        <taxon>Phaseoleae</taxon>
        <taxon>Flemingia</taxon>
    </lineage>
</organism>
<dbReference type="Proteomes" id="UP001603857">
    <property type="component" value="Unassembled WGS sequence"/>
</dbReference>
<keyword evidence="2" id="KW-1185">Reference proteome</keyword>
<comment type="caution">
    <text evidence="1">The sequence shown here is derived from an EMBL/GenBank/DDBJ whole genome shotgun (WGS) entry which is preliminary data.</text>
</comment>
<dbReference type="EMBL" id="JBGMDY010000001">
    <property type="protein sequence ID" value="KAL2347985.1"/>
    <property type="molecule type" value="Genomic_DNA"/>
</dbReference>
<accession>A0ABD1NIM7</accession>
<sequence>MSEKITAENLIESLVDTFVEKQKSVPIFWGAPSNVPRLVLPEELFVNMATVVDGEINRGLRFLQDVACRGNLKQFLIDRDYNGHCCKLVTALQRQSCECVWTKHILWPTFVTRRQDEIPTVTFLSAVSTPLRLMAGSTQATADDDPPEAEAPDVDIFVLKTPKADVEVVADKDVENGGHASGNAHSTVPLAAVNKATEGNGAAGAKKLVFFGDASPTFDLEDLLTASAEVLGTFGTAYRAVLEAGPVVAMKMLMQRRSEKFV</sequence>
<dbReference type="AlphaFoldDB" id="A0ABD1NIM7"/>
<reference evidence="1 2" key="1">
    <citation type="submission" date="2024-08" db="EMBL/GenBank/DDBJ databases">
        <title>Insights into the chromosomal genome structure of Flemingia macrophylla.</title>
        <authorList>
            <person name="Ding Y."/>
            <person name="Zhao Y."/>
            <person name="Bi W."/>
            <person name="Wu M."/>
            <person name="Zhao G."/>
            <person name="Gong Y."/>
            <person name="Li W."/>
            <person name="Zhang P."/>
        </authorList>
    </citation>
    <scope>NUCLEOTIDE SEQUENCE [LARGE SCALE GENOMIC DNA]</scope>
    <source>
        <strain evidence="1">DYQJB</strain>
        <tissue evidence="1">Leaf</tissue>
    </source>
</reference>
<proteinExistence type="predicted"/>
<evidence type="ECO:0000313" key="2">
    <source>
        <dbReference type="Proteomes" id="UP001603857"/>
    </source>
</evidence>
<name>A0ABD1NIM7_9FABA</name>
<gene>
    <name evidence="1" type="ORF">Fmac_001985</name>
</gene>
<evidence type="ECO:0000313" key="1">
    <source>
        <dbReference type="EMBL" id="KAL2347985.1"/>
    </source>
</evidence>
<protein>
    <submittedName>
        <fullName evidence="1">Uncharacterized protein</fullName>
    </submittedName>
</protein>